<evidence type="ECO:0000313" key="2">
    <source>
        <dbReference type="EMBL" id="KAK1351339.1"/>
    </source>
</evidence>
<proteinExistence type="predicted"/>
<evidence type="ECO:0000313" key="4">
    <source>
        <dbReference type="EMBL" id="KAK1385242.1"/>
    </source>
</evidence>
<feature type="region of interest" description="Disordered" evidence="1">
    <location>
        <begin position="1"/>
        <end position="24"/>
    </location>
</feature>
<organism evidence="2 5">
    <name type="scientific">Heracleum sosnowskyi</name>
    <dbReference type="NCBI Taxonomy" id="360622"/>
    <lineage>
        <taxon>Eukaryota</taxon>
        <taxon>Viridiplantae</taxon>
        <taxon>Streptophyta</taxon>
        <taxon>Embryophyta</taxon>
        <taxon>Tracheophyta</taxon>
        <taxon>Spermatophyta</taxon>
        <taxon>Magnoliopsida</taxon>
        <taxon>eudicotyledons</taxon>
        <taxon>Gunneridae</taxon>
        <taxon>Pentapetalae</taxon>
        <taxon>asterids</taxon>
        <taxon>campanulids</taxon>
        <taxon>Apiales</taxon>
        <taxon>Apiaceae</taxon>
        <taxon>Apioideae</taxon>
        <taxon>apioid superclade</taxon>
        <taxon>Tordylieae</taxon>
        <taxon>Tordyliinae</taxon>
        <taxon>Heracleum</taxon>
    </lineage>
</organism>
<dbReference type="EMBL" id="JAUIZM010000005">
    <property type="protein sequence ID" value="KAK1385242.1"/>
    <property type="molecule type" value="Genomic_DNA"/>
</dbReference>
<dbReference type="EMBL" id="JAUIZM010000045">
    <property type="protein sequence ID" value="KAK1351339.1"/>
    <property type="molecule type" value="Genomic_DNA"/>
</dbReference>
<evidence type="ECO:0000313" key="5">
    <source>
        <dbReference type="Proteomes" id="UP001237642"/>
    </source>
</evidence>
<protein>
    <submittedName>
        <fullName evidence="2">Uncharacterized protein</fullName>
    </submittedName>
</protein>
<dbReference type="AlphaFoldDB" id="A0AAD8GN67"/>
<name>A0AAD8GN67_9APIA</name>
<feature type="compositionally biased region" description="Polar residues" evidence="1">
    <location>
        <begin position="9"/>
        <end position="18"/>
    </location>
</feature>
<sequence>MAKVPPPTTATKSDVSLSKSDDPPKLSFMGNDFPLIQAPGGEFQINSKGHHLPVGEMSENNMYVASCRPVQFTLAHYMETNSIEARVLTHPNGKTTVRRFTKSLIQGIIVALSSLLDQGLGPADASDTESYVIFPERFVPNSYRFMNGNHNSFFDALKNQIQYNPCVEVCIINSRRLDGPEFEHIQALCHLIFSQILENQANLVPEWTDLHNRLESLYVASVSNLSTEEEWKCCEAHGVFMSWMEEKNVIEKLYNWRFHSDNNVFLQTLASEALTTVPELRHFLSDWVNTIRAKGGPLLKILNYRSGSRAYKANNVDDFVMFLRNASVHVCDKDLVTGNYKNINMTHRKEKHYAKEGYVYLMLTRFFPGFKLIIFFRFYKLPHLMSC</sequence>
<keyword evidence="5" id="KW-1185">Reference proteome</keyword>
<evidence type="ECO:0000256" key="1">
    <source>
        <dbReference type="SAM" id="MobiDB-lite"/>
    </source>
</evidence>
<comment type="caution">
    <text evidence="2">The sequence shown here is derived from an EMBL/GenBank/DDBJ whole genome shotgun (WGS) entry which is preliminary data.</text>
</comment>
<gene>
    <name evidence="4" type="ORF">POM88_022977</name>
    <name evidence="3" type="ORF">POM88_053186</name>
    <name evidence="2" type="ORF">POM88_054425</name>
</gene>
<reference evidence="2" key="1">
    <citation type="submission" date="2023-02" db="EMBL/GenBank/DDBJ databases">
        <title>Genome of toxic invasive species Heracleum sosnowskyi carries increased number of genes despite the absence of recent whole-genome duplications.</title>
        <authorList>
            <person name="Schelkunov M."/>
            <person name="Shtratnikova V."/>
            <person name="Makarenko M."/>
            <person name="Klepikova A."/>
            <person name="Omelchenko D."/>
            <person name="Novikova G."/>
            <person name="Obukhova E."/>
            <person name="Bogdanov V."/>
            <person name="Penin A."/>
            <person name="Logacheva M."/>
        </authorList>
    </citation>
    <scope>NUCLEOTIDE SEQUENCE</scope>
    <source>
        <strain evidence="2">Hsosn_3</strain>
        <tissue evidence="2">Leaf</tissue>
    </source>
</reference>
<dbReference type="Proteomes" id="UP001237642">
    <property type="component" value="Unassembled WGS sequence"/>
</dbReference>
<dbReference type="EMBL" id="JAUIZM010000015">
    <property type="protein sequence ID" value="KAK1352755.1"/>
    <property type="molecule type" value="Genomic_DNA"/>
</dbReference>
<reference evidence="2" key="2">
    <citation type="submission" date="2023-05" db="EMBL/GenBank/DDBJ databases">
        <authorList>
            <person name="Schelkunov M.I."/>
        </authorList>
    </citation>
    <scope>NUCLEOTIDE SEQUENCE</scope>
    <source>
        <strain evidence="2">Hsosn_3</strain>
        <tissue evidence="2">Leaf</tissue>
    </source>
</reference>
<accession>A0AAD8GN67</accession>
<evidence type="ECO:0000313" key="3">
    <source>
        <dbReference type="EMBL" id="KAK1352755.1"/>
    </source>
</evidence>